<organism evidence="1 2">
    <name type="scientific">Chondrus crispus</name>
    <name type="common">Carrageen Irish moss</name>
    <name type="synonym">Polymorpha crispa</name>
    <dbReference type="NCBI Taxonomy" id="2769"/>
    <lineage>
        <taxon>Eukaryota</taxon>
        <taxon>Rhodophyta</taxon>
        <taxon>Florideophyceae</taxon>
        <taxon>Rhodymeniophycidae</taxon>
        <taxon>Gigartinales</taxon>
        <taxon>Gigartinaceae</taxon>
        <taxon>Chondrus</taxon>
    </lineage>
</organism>
<protein>
    <submittedName>
        <fullName evidence="1">Uncharacterized protein</fullName>
    </submittedName>
</protein>
<name>R7QJU8_CHOCR</name>
<dbReference type="EMBL" id="HG001968">
    <property type="protein sequence ID" value="CDF38802.1"/>
    <property type="molecule type" value="Genomic_DNA"/>
</dbReference>
<dbReference type="Proteomes" id="UP000012073">
    <property type="component" value="Unassembled WGS sequence"/>
</dbReference>
<reference evidence="2" key="1">
    <citation type="journal article" date="2013" name="Proc. Natl. Acad. Sci. U.S.A.">
        <title>Genome structure and metabolic features in the red seaweed Chondrus crispus shed light on evolution of the Archaeplastida.</title>
        <authorList>
            <person name="Collen J."/>
            <person name="Porcel B."/>
            <person name="Carre W."/>
            <person name="Ball S.G."/>
            <person name="Chaparro C."/>
            <person name="Tonon T."/>
            <person name="Barbeyron T."/>
            <person name="Michel G."/>
            <person name="Noel B."/>
            <person name="Valentin K."/>
            <person name="Elias M."/>
            <person name="Artiguenave F."/>
            <person name="Arun A."/>
            <person name="Aury J.M."/>
            <person name="Barbosa-Neto J.F."/>
            <person name="Bothwell J.H."/>
            <person name="Bouget F.Y."/>
            <person name="Brillet L."/>
            <person name="Cabello-Hurtado F."/>
            <person name="Capella-Gutierrez S."/>
            <person name="Charrier B."/>
            <person name="Cladiere L."/>
            <person name="Cock J.M."/>
            <person name="Coelho S.M."/>
            <person name="Colleoni C."/>
            <person name="Czjzek M."/>
            <person name="Da Silva C."/>
            <person name="Delage L."/>
            <person name="Denoeud F."/>
            <person name="Deschamps P."/>
            <person name="Dittami S.M."/>
            <person name="Gabaldon T."/>
            <person name="Gachon C.M."/>
            <person name="Groisillier A."/>
            <person name="Herve C."/>
            <person name="Jabbari K."/>
            <person name="Katinka M."/>
            <person name="Kloareg B."/>
            <person name="Kowalczyk N."/>
            <person name="Labadie K."/>
            <person name="Leblanc C."/>
            <person name="Lopez P.J."/>
            <person name="McLachlan D.H."/>
            <person name="Meslet-Cladiere L."/>
            <person name="Moustafa A."/>
            <person name="Nehr Z."/>
            <person name="Nyvall Collen P."/>
            <person name="Panaud O."/>
            <person name="Partensky F."/>
            <person name="Poulain J."/>
            <person name="Rensing S.A."/>
            <person name="Rousvoal S."/>
            <person name="Samson G."/>
            <person name="Symeonidi A."/>
            <person name="Weissenbach J."/>
            <person name="Zambounis A."/>
            <person name="Wincker P."/>
            <person name="Boyen C."/>
        </authorList>
    </citation>
    <scope>NUCLEOTIDE SEQUENCE [LARGE SCALE GENOMIC DNA]</scope>
    <source>
        <strain evidence="2">cv. Stackhouse</strain>
    </source>
</reference>
<evidence type="ECO:0000313" key="1">
    <source>
        <dbReference type="EMBL" id="CDF38802.1"/>
    </source>
</evidence>
<dbReference type="KEGG" id="ccp:CHC_T00001222001"/>
<gene>
    <name evidence="1" type="ORF">CHC_T00001222001</name>
</gene>
<evidence type="ECO:0000313" key="2">
    <source>
        <dbReference type="Proteomes" id="UP000012073"/>
    </source>
</evidence>
<dbReference type="GeneID" id="17326427"/>
<dbReference type="AlphaFoldDB" id="R7QJU8"/>
<keyword evidence="2" id="KW-1185">Reference proteome</keyword>
<proteinExistence type="predicted"/>
<dbReference type="Gramene" id="CDF38802">
    <property type="protein sequence ID" value="CDF38802"/>
    <property type="gene ID" value="CHC_T00001222001"/>
</dbReference>
<dbReference type="RefSeq" id="XP_005718707.1">
    <property type="nucleotide sequence ID" value="XM_005718650.1"/>
</dbReference>
<accession>R7QJU8</accession>
<sequence>MRNLNECLLDVVGWPSPIITERCRPCLALGERSEASYSTRTETGRSQRFAASTGALGLCRMAP</sequence>